<dbReference type="WBParaSite" id="ES5_v2.g20477.t1">
    <property type="protein sequence ID" value="ES5_v2.g20477.t1"/>
    <property type="gene ID" value="ES5_v2.g20477"/>
</dbReference>
<reference evidence="2" key="1">
    <citation type="submission" date="2022-11" db="UniProtKB">
        <authorList>
            <consortium name="WormBaseParasite"/>
        </authorList>
    </citation>
    <scope>IDENTIFICATION</scope>
</reference>
<protein>
    <submittedName>
        <fullName evidence="2">Uncharacterized protein</fullName>
    </submittedName>
</protein>
<dbReference type="Proteomes" id="UP000887579">
    <property type="component" value="Unplaced"/>
</dbReference>
<sequence>MKDFKIVDSDIKAIELQNSCPPPITLIKQYEKMKQLYQKIIASEKNVEEWFKNLCEACDTDFVIHNVEYRLGRNLLNKTLWKLYIKFLENVDTKKMLQVYSKYCRFFLDDSEMKEEYKTKVEKYGPVFVHWDAVFDFEKKAVENDEEKEDSDETPQMENRNIVQKFQPFDKNVGKTFYQNYQKQVFPFQQPLMEYILENGNSAVWRKLHQACKYFFVRKLIPICYRLRIQGHTSSFYKEFLELNFNDNENGYLKNTWITTTFFCNYDQSLPTDYLARIIPRLYQCDAKYITIWNQKLSYDELKFFIGSGNVIDLNLLCMRIKDDKNEWINLEKIMEFLPNVEQLQLSNVKFNKNTANLLEKQRFNSKINSLILLDIFGEPFDTTEFLNFTKKNRDEYFFLRMEFKLRQPGFSNEFITAFRNLMEAENDMKNTHIEINFTPM</sequence>
<evidence type="ECO:0000313" key="1">
    <source>
        <dbReference type="Proteomes" id="UP000887579"/>
    </source>
</evidence>
<name>A0AC34FTZ4_9BILA</name>
<proteinExistence type="predicted"/>
<organism evidence="1 2">
    <name type="scientific">Panagrolaimus sp. ES5</name>
    <dbReference type="NCBI Taxonomy" id="591445"/>
    <lineage>
        <taxon>Eukaryota</taxon>
        <taxon>Metazoa</taxon>
        <taxon>Ecdysozoa</taxon>
        <taxon>Nematoda</taxon>
        <taxon>Chromadorea</taxon>
        <taxon>Rhabditida</taxon>
        <taxon>Tylenchina</taxon>
        <taxon>Panagrolaimomorpha</taxon>
        <taxon>Panagrolaimoidea</taxon>
        <taxon>Panagrolaimidae</taxon>
        <taxon>Panagrolaimus</taxon>
    </lineage>
</organism>
<evidence type="ECO:0000313" key="2">
    <source>
        <dbReference type="WBParaSite" id="ES5_v2.g20477.t1"/>
    </source>
</evidence>
<accession>A0AC34FTZ4</accession>